<dbReference type="OrthoDB" id="1454369at2"/>
<evidence type="ECO:0000313" key="1">
    <source>
        <dbReference type="EMBL" id="RVU23580.1"/>
    </source>
</evidence>
<sequence>MEVHHPHHIPKKFKEYLTEFLMLFAAVTLGFLAENQREHYVEGHRAEELAQALLKDLVQDSTDFHAFQQIRKEDMESINQAIDIMDTKGISPNDSVLYYHVIQGVFVWRYHEFRLTNLNQIISSGSLRYFKNDELIQAVSDLNVELKKIEFRQDREKSFFYSDIQPFIIDHVEMSYADPHRKGMPRNKFLQILKTYPSSISQKDYFFNYQTPGFVKNSVNKLRGYDWMMNITNRSYYNNYKIKSQALIKLLRKNFPNSEI</sequence>
<keyword evidence="2" id="KW-1185">Reference proteome</keyword>
<dbReference type="RefSeq" id="WP_127805283.1">
    <property type="nucleotide sequence ID" value="NZ_SACY01000005.1"/>
</dbReference>
<dbReference type="AlphaFoldDB" id="A0A437PMT5"/>
<comment type="caution">
    <text evidence="1">The sequence shown here is derived from an EMBL/GenBank/DDBJ whole genome shotgun (WGS) entry which is preliminary data.</text>
</comment>
<accession>A0A437PMT5</accession>
<reference evidence="1 2" key="1">
    <citation type="submission" date="2019-01" db="EMBL/GenBank/DDBJ databases">
        <authorList>
            <person name="Chen W.-M."/>
        </authorList>
    </citation>
    <scope>NUCLEOTIDE SEQUENCE [LARGE SCALE GENOMIC DNA]</scope>
    <source>
        <strain evidence="1 2">FSY-15</strain>
    </source>
</reference>
<name>A0A437PMT5_9BACT</name>
<dbReference type="EMBL" id="SACY01000005">
    <property type="protein sequence ID" value="RVU23580.1"/>
    <property type="molecule type" value="Genomic_DNA"/>
</dbReference>
<evidence type="ECO:0000313" key="2">
    <source>
        <dbReference type="Proteomes" id="UP000282832"/>
    </source>
</evidence>
<proteinExistence type="predicted"/>
<organism evidence="1 2">
    <name type="scientific">Sandaracinomonas limnophila</name>
    <dbReference type="NCBI Taxonomy" id="1862386"/>
    <lineage>
        <taxon>Bacteria</taxon>
        <taxon>Pseudomonadati</taxon>
        <taxon>Bacteroidota</taxon>
        <taxon>Cytophagia</taxon>
        <taxon>Cytophagales</taxon>
        <taxon>Flectobacillaceae</taxon>
        <taxon>Sandaracinomonas</taxon>
    </lineage>
</organism>
<gene>
    <name evidence="1" type="ORF">EOJ36_10915</name>
</gene>
<protein>
    <submittedName>
        <fullName evidence="1">Uncharacterized protein</fullName>
    </submittedName>
</protein>
<dbReference type="Proteomes" id="UP000282832">
    <property type="component" value="Unassembled WGS sequence"/>
</dbReference>